<reference evidence="2" key="1">
    <citation type="submission" date="2023-06" db="EMBL/GenBank/DDBJ databases">
        <title>Genome-scale phylogeny and comparative genomics of the fungal order Sordariales.</title>
        <authorList>
            <consortium name="Lawrence Berkeley National Laboratory"/>
            <person name="Hensen N."/>
            <person name="Bonometti L."/>
            <person name="Westerberg I."/>
            <person name="Brannstrom I.O."/>
            <person name="Guillou S."/>
            <person name="Cros-Aarteil S."/>
            <person name="Calhoun S."/>
            <person name="Haridas S."/>
            <person name="Kuo A."/>
            <person name="Mondo S."/>
            <person name="Pangilinan J."/>
            <person name="Riley R."/>
            <person name="Labutti K."/>
            <person name="Andreopoulos B."/>
            <person name="Lipzen A."/>
            <person name="Chen C."/>
            <person name="Yanf M."/>
            <person name="Daum C."/>
            <person name="Ng V."/>
            <person name="Clum A."/>
            <person name="Steindorff A."/>
            <person name="Ohm R."/>
            <person name="Martin F."/>
            <person name="Silar P."/>
            <person name="Natvig D."/>
            <person name="Lalanne C."/>
            <person name="Gautier V."/>
            <person name="Ament-Velasquez S.L."/>
            <person name="Kruys A."/>
            <person name="Hutchinson M.I."/>
            <person name="Powell A.J."/>
            <person name="Barry K."/>
            <person name="Miller A.N."/>
            <person name="Grigoriev I.V."/>
            <person name="Debuchy R."/>
            <person name="Gladieux P."/>
            <person name="Thoren M.H."/>
            <person name="Johannesson H."/>
        </authorList>
    </citation>
    <scope>NUCLEOTIDE SEQUENCE</scope>
    <source>
        <strain evidence="2">CBS 606.72</strain>
    </source>
</reference>
<accession>A0AA40BUB4</accession>
<organism evidence="2 3">
    <name type="scientific">Immersiella caudata</name>
    <dbReference type="NCBI Taxonomy" id="314043"/>
    <lineage>
        <taxon>Eukaryota</taxon>
        <taxon>Fungi</taxon>
        <taxon>Dikarya</taxon>
        <taxon>Ascomycota</taxon>
        <taxon>Pezizomycotina</taxon>
        <taxon>Sordariomycetes</taxon>
        <taxon>Sordariomycetidae</taxon>
        <taxon>Sordariales</taxon>
        <taxon>Lasiosphaeriaceae</taxon>
        <taxon>Immersiella</taxon>
    </lineage>
</organism>
<evidence type="ECO:0000313" key="2">
    <source>
        <dbReference type="EMBL" id="KAK0613895.1"/>
    </source>
</evidence>
<keyword evidence="1" id="KW-0812">Transmembrane</keyword>
<feature type="transmembrane region" description="Helical" evidence="1">
    <location>
        <begin position="30"/>
        <end position="51"/>
    </location>
</feature>
<keyword evidence="1" id="KW-0472">Membrane</keyword>
<dbReference type="EMBL" id="JAULSU010000006">
    <property type="protein sequence ID" value="KAK0613895.1"/>
    <property type="molecule type" value="Genomic_DNA"/>
</dbReference>
<dbReference type="AlphaFoldDB" id="A0AA40BUB4"/>
<evidence type="ECO:0000313" key="3">
    <source>
        <dbReference type="Proteomes" id="UP001175000"/>
    </source>
</evidence>
<feature type="transmembrane region" description="Helical" evidence="1">
    <location>
        <begin position="179"/>
        <end position="198"/>
    </location>
</feature>
<proteinExistence type="predicted"/>
<keyword evidence="3" id="KW-1185">Reference proteome</keyword>
<comment type="caution">
    <text evidence="2">The sequence shown here is derived from an EMBL/GenBank/DDBJ whole genome shotgun (WGS) entry which is preliminary data.</text>
</comment>
<protein>
    <submittedName>
        <fullName evidence="2">Uncharacterized protein</fullName>
    </submittedName>
</protein>
<gene>
    <name evidence="2" type="ORF">B0T14DRAFT_499285</name>
</gene>
<sequence length="199" mass="21620">MATVARVSRLIIVLQVRCLAATEVTTMIGICSWVFMTISALLSLATNFVFLPGCISPPAVNLALHRVNVELVVIAVRTSAFNNTKNAPKLMHPALPVYWYFGSSGICDVSESETPIRCRREFPPTSDLVTLVKDSLRDSGQVDEKQADAIASSWETAIDALDPSLYRDKQPRANSQSKASVAFTILAVMLDLILPAVAL</sequence>
<name>A0AA40BUB4_9PEZI</name>
<dbReference type="Proteomes" id="UP001175000">
    <property type="component" value="Unassembled WGS sequence"/>
</dbReference>
<evidence type="ECO:0000256" key="1">
    <source>
        <dbReference type="SAM" id="Phobius"/>
    </source>
</evidence>
<keyword evidence="1" id="KW-1133">Transmembrane helix</keyword>